<gene>
    <name evidence="1" type="ORF">BO71DRAFT_427479</name>
</gene>
<dbReference type="InterPro" id="IPR044924">
    <property type="entry name" value="HAD-SF_hydro_IA_REG-2-like_cap"/>
</dbReference>
<dbReference type="PANTHER" id="PTHR46191:SF2">
    <property type="entry name" value="HALOACID DEHALOGENASE-LIKE HYDROLASE DOMAIN-CONTAINING PROTEIN 3"/>
    <property type="match status" value="1"/>
</dbReference>
<keyword evidence="2" id="KW-1185">Reference proteome</keyword>
<dbReference type="PANTHER" id="PTHR46191">
    <property type="match status" value="1"/>
</dbReference>
<dbReference type="InterPro" id="IPR036412">
    <property type="entry name" value="HAD-like_sf"/>
</dbReference>
<proteinExistence type="predicted"/>
<dbReference type="Proteomes" id="UP000247810">
    <property type="component" value="Unassembled WGS sequence"/>
</dbReference>
<dbReference type="VEuPathDB" id="FungiDB:BO71DRAFT_427479"/>
<dbReference type="GO" id="GO:0005634">
    <property type="term" value="C:nucleus"/>
    <property type="evidence" value="ECO:0007669"/>
    <property type="project" value="TreeGrafter"/>
</dbReference>
<dbReference type="Gene3D" id="1.10.150.720">
    <property type="entry name" value="Haloacid dehalogenase-like hydrolase"/>
    <property type="match status" value="1"/>
</dbReference>
<sequence length="318" mass="34453">MPRRRTLLLTLDAFDTLFHPHPPVPTQYIATAHRYGLLPKSITEAHLLPAFKTSFKAQSARRPNYGRADVLRGEYGGPRQWWEEVIRGCFAQLVTSTTNNTTTSSSSTTGTQGNVAVPDALIQDLLGQFSGSEGYALYPDVMAFFERLRGVKTPGKSLGVFDRVIVGVVSNSDDRISGVLKSLGVRVGRGRVDGGVLGGFERRELGGIAADSRSGASDGNAVDDIDLLVTSYEAGEEKPSPVIFQVVEREARRLFGDEDGDGQWDKVHVGDDFEKDYRAAVDAGWKGYFLSRGEGSGASSEGVIRSLGEVLGFLEGFK</sequence>
<dbReference type="Gene3D" id="3.40.50.1000">
    <property type="entry name" value="HAD superfamily/HAD-like"/>
    <property type="match status" value="1"/>
</dbReference>
<dbReference type="AlphaFoldDB" id="A0A319DHV3"/>
<name>A0A319DHV3_9EURO</name>
<organism evidence="1 2">
    <name type="scientific">Aspergillus ellipticus CBS 707.79</name>
    <dbReference type="NCBI Taxonomy" id="1448320"/>
    <lineage>
        <taxon>Eukaryota</taxon>
        <taxon>Fungi</taxon>
        <taxon>Dikarya</taxon>
        <taxon>Ascomycota</taxon>
        <taxon>Pezizomycotina</taxon>
        <taxon>Eurotiomycetes</taxon>
        <taxon>Eurotiomycetidae</taxon>
        <taxon>Eurotiales</taxon>
        <taxon>Aspergillaceae</taxon>
        <taxon>Aspergillus</taxon>
        <taxon>Aspergillus subgen. Circumdati</taxon>
    </lineage>
</organism>
<dbReference type="STRING" id="1448320.A0A319DHV3"/>
<accession>A0A319DHV3</accession>
<dbReference type="SUPFAM" id="SSF56784">
    <property type="entry name" value="HAD-like"/>
    <property type="match status" value="1"/>
</dbReference>
<evidence type="ECO:0008006" key="3">
    <source>
        <dbReference type="Google" id="ProtNLM"/>
    </source>
</evidence>
<dbReference type="InterPro" id="IPR023214">
    <property type="entry name" value="HAD_sf"/>
</dbReference>
<protein>
    <recommendedName>
        <fullName evidence="3">Haloacid dehalogenase-like hydrolase</fullName>
    </recommendedName>
</protein>
<evidence type="ECO:0000313" key="2">
    <source>
        <dbReference type="Proteomes" id="UP000247810"/>
    </source>
</evidence>
<reference evidence="1 2" key="1">
    <citation type="submission" date="2018-02" db="EMBL/GenBank/DDBJ databases">
        <title>The genomes of Aspergillus section Nigri reveals drivers in fungal speciation.</title>
        <authorList>
            <consortium name="DOE Joint Genome Institute"/>
            <person name="Vesth T.C."/>
            <person name="Nybo J."/>
            <person name="Theobald S."/>
            <person name="Brandl J."/>
            <person name="Frisvad J.C."/>
            <person name="Nielsen K.F."/>
            <person name="Lyhne E.K."/>
            <person name="Kogle M.E."/>
            <person name="Kuo A."/>
            <person name="Riley R."/>
            <person name="Clum A."/>
            <person name="Nolan M."/>
            <person name="Lipzen A."/>
            <person name="Salamov A."/>
            <person name="Henrissat B."/>
            <person name="Wiebenga A."/>
            <person name="De vries R.P."/>
            <person name="Grigoriev I.V."/>
            <person name="Mortensen U.H."/>
            <person name="Andersen M.R."/>
            <person name="Baker S.E."/>
        </authorList>
    </citation>
    <scope>NUCLEOTIDE SEQUENCE [LARGE SCALE GENOMIC DNA]</scope>
    <source>
        <strain evidence="1 2">CBS 707.79</strain>
    </source>
</reference>
<dbReference type="OrthoDB" id="444127at2759"/>
<dbReference type="EMBL" id="KZ825829">
    <property type="protein sequence ID" value="PYH97096.1"/>
    <property type="molecule type" value="Genomic_DNA"/>
</dbReference>
<evidence type="ECO:0000313" key="1">
    <source>
        <dbReference type="EMBL" id="PYH97096.1"/>
    </source>
</evidence>
<dbReference type="InterPro" id="IPR051828">
    <property type="entry name" value="HAD-like_hydrolase_domain"/>
</dbReference>